<dbReference type="PANTHER" id="PTHR31286:SF164">
    <property type="entry name" value="ZINC FINGER, CCHC-TYPE"/>
    <property type="match status" value="1"/>
</dbReference>
<dbReference type="PANTHER" id="PTHR31286">
    <property type="entry name" value="GLYCINE-RICH CELL WALL STRUCTURAL PROTEIN 1.8-LIKE"/>
    <property type="match status" value="1"/>
</dbReference>
<protein>
    <submittedName>
        <fullName evidence="1">Putative ovule protein</fullName>
    </submittedName>
</protein>
<sequence length="80" mass="9450">MDRATQSKTRPTTAKLRVEIDLTKPLIKEILVEIRNSDSQLESFIQKIDYETIPPFCLQSHESRTYQGDMTDLRTWKHQK</sequence>
<dbReference type="InterPro" id="IPR040256">
    <property type="entry name" value="At4g02000-like"/>
</dbReference>
<accession>A0A0V0GNE6</accession>
<proteinExistence type="predicted"/>
<feature type="non-terminal residue" evidence="1">
    <location>
        <position position="80"/>
    </location>
</feature>
<organism evidence="1">
    <name type="scientific">Solanum chacoense</name>
    <name type="common">Chaco potato</name>
    <dbReference type="NCBI Taxonomy" id="4108"/>
    <lineage>
        <taxon>Eukaryota</taxon>
        <taxon>Viridiplantae</taxon>
        <taxon>Streptophyta</taxon>
        <taxon>Embryophyta</taxon>
        <taxon>Tracheophyta</taxon>
        <taxon>Spermatophyta</taxon>
        <taxon>Magnoliopsida</taxon>
        <taxon>eudicotyledons</taxon>
        <taxon>Gunneridae</taxon>
        <taxon>Pentapetalae</taxon>
        <taxon>asterids</taxon>
        <taxon>lamiids</taxon>
        <taxon>Solanales</taxon>
        <taxon>Solanaceae</taxon>
        <taxon>Solanoideae</taxon>
        <taxon>Solaneae</taxon>
        <taxon>Solanum</taxon>
    </lineage>
</organism>
<evidence type="ECO:0000313" key="1">
    <source>
        <dbReference type="EMBL" id="JAP09512.1"/>
    </source>
</evidence>
<name>A0A0V0GNE6_SOLCH</name>
<reference evidence="1" key="1">
    <citation type="submission" date="2015-12" db="EMBL/GenBank/DDBJ databases">
        <title>Gene expression during late stages of embryo sac development: a critical building block for successful pollen-pistil interactions.</title>
        <authorList>
            <person name="Liu Y."/>
            <person name="Joly V."/>
            <person name="Sabar M."/>
            <person name="Matton D.P."/>
        </authorList>
    </citation>
    <scope>NUCLEOTIDE SEQUENCE</scope>
</reference>
<dbReference type="AlphaFoldDB" id="A0A0V0GNE6"/>
<dbReference type="EMBL" id="GEDG01034870">
    <property type="protein sequence ID" value="JAP09512.1"/>
    <property type="molecule type" value="Transcribed_RNA"/>
</dbReference>